<evidence type="ECO:0000313" key="3">
    <source>
        <dbReference type="Proteomes" id="UP000024635"/>
    </source>
</evidence>
<keyword evidence="3" id="KW-1185">Reference proteome</keyword>
<sequence length="104" mass="11744">MQEPFYSVAKTIPQRGDAKSNLSGTSADEMYFSESQLFYRKRAKKPTKEVSADENVSNGMWIKCQISFTIVCRKDRSLSGTAEEPKTKTSNDISVLHRSVRQCS</sequence>
<dbReference type="Proteomes" id="UP000024635">
    <property type="component" value="Unassembled WGS sequence"/>
</dbReference>
<feature type="compositionally biased region" description="Basic and acidic residues" evidence="1">
    <location>
        <begin position="78"/>
        <end position="89"/>
    </location>
</feature>
<evidence type="ECO:0000256" key="1">
    <source>
        <dbReference type="SAM" id="MobiDB-lite"/>
    </source>
</evidence>
<accession>A0A016SA57</accession>
<protein>
    <submittedName>
        <fullName evidence="2">Uncharacterized protein</fullName>
    </submittedName>
</protein>
<name>A0A016SA57_9BILA</name>
<proteinExistence type="predicted"/>
<comment type="caution">
    <text evidence="2">The sequence shown here is derived from an EMBL/GenBank/DDBJ whole genome shotgun (WGS) entry which is preliminary data.</text>
</comment>
<evidence type="ECO:0000313" key="2">
    <source>
        <dbReference type="EMBL" id="EYB87247.1"/>
    </source>
</evidence>
<dbReference type="AlphaFoldDB" id="A0A016SA57"/>
<organism evidence="2 3">
    <name type="scientific">Ancylostoma ceylanicum</name>
    <dbReference type="NCBI Taxonomy" id="53326"/>
    <lineage>
        <taxon>Eukaryota</taxon>
        <taxon>Metazoa</taxon>
        <taxon>Ecdysozoa</taxon>
        <taxon>Nematoda</taxon>
        <taxon>Chromadorea</taxon>
        <taxon>Rhabditida</taxon>
        <taxon>Rhabditina</taxon>
        <taxon>Rhabditomorpha</taxon>
        <taxon>Strongyloidea</taxon>
        <taxon>Ancylostomatidae</taxon>
        <taxon>Ancylostomatinae</taxon>
        <taxon>Ancylostoma</taxon>
    </lineage>
</organism>
<gene>
    <name evidence="2" type="primary">Acey_s0266.g711</name>
    <name evidence="2" type="ORF">Y032_0266g711</name>
</gene>
<feature type="region of interest" description="Disordered" evidence="1">
    <location>
        <begin position="78"/>
        <end position="104"/>
    </location>
</feature>
<dbReference type="EMBL" id="JARK01001602">
    <property type="protein sequence ID" value="EYB87247.1"/>
    <property type="molecule type" value="Genomic_DNA"/>
</dbReference>
<reference evidence="3" key="1">
    <citation type="journal article" date="2015" name="Nat. Genet.">
        <title>The genome and transcriptome of the zoonotic hookworm Ancylostoma ceylanicum identify infection-specific gene families.</title>
        <authorList>
            <person name="Schwarz E.M."/>
            <person name="Hu Y."/>
            <person name="Antoshechkin I."/>
            <person name="Miller M.M."/>
            <person name="Sternberg P.W."/>
            <person name="Aroian R.V."/>
        </authorList>
    </citation>
    <scope>NUCLEOTIDE SEQUENCE</scope>
    <source>
        <strain evidence="3">HY135</strain>
    </source>
</reference>